<protein>
    <submittedName>
        <fullName evidence="1">Uncharacterized protein</fullName>
    </submittedName>
</protein>
<reference evidence="1" key="1">
    <citation type="journal article" date="2021" name="PeerJ">
        <title>Extensive microbial diversity within the chicken gut microbiome revealed by metagenomics and culture.</title>
        <authorList>
            <person name="Gilroy R."/>
            <person name="Ravi A."/>
            <person name="Getino M."/>
            <person name="Pursley I."/>
            <person name="Horton D.L."/>
            <person name="Alikhan N.F."/>
            <person name="Baker D."/>
            <person name="Gharbi K."/>
            <person name="Hall N."/>
            <person name="Watson M."/>
            <person name="Adriaenssens E.M."/>
            <person name="Foster-Nyarko E."/>
            <person name="Jarju S."/>
            <person name="Secka A."/>
            <person name="Antonio M."/>
            <person name="Oren A."/>
            <person name="Chaudhuri R.R."/>
            <person name="La Ragione R."/>
            <person name="Hildebrand F."/>
            <person name="Pallen M.J."/>
        </authorList>
    </citation>
    <scope>NUCLEOTIDE SEQUENCE</scope>
    <source>
        <strain evidence="1">8470</strain>
    </source>
</reference>
<organism evidence="1 2">
    <name type="scientific">Candidatus Phocaeicola excrementipullorum</name>
    <dbReference type="NCBI Taxonomy" id="2838731"/>
    <lineage>
        <taxon>Bacteria</taxon>
        <taxon>Pseudomonadati</taxon>
        <taxon>Bacteroidota</taxon>
        <taxon>Bacteroidia</taxon>
        <taxon>Bacteroidales</taxon>
        <taxon>Bacteroidaceae</taxon>
        <taxon>Phocaeicola</taxon>
    </lineage>
</organism>
<gene>
    <name evidence="1" type="ORF">H9928_09310</name>
</gene>
<name>A0A948TNV7_9BACT</name>
<comment type="caution">
    <text evidence="1">The sequence shown here is derived from an EMBL/GenBank/DDBJ whole genome shotgun (WGS) entry which is preliminary data.</text>
</comment>
<dbReference type="AlphaFoldDB" id="A0A948TNV7"/>
<dbReference type="EMBL" id="JAHLFJ010000081">
    <property type="protein sequence ID" value="MBU3856729.1"/>
    <property type="molecule type" value="Genomic_DNA"/>
</dbReference>
<reference evidence="1" key="2">
    <citation type="submission" date="2021-04" db="EMBL/GenBank/DDBJ databases">
        <authorList>
            <person name="Gilroy R."/>
        </authorList>
    </citation>
    <scope>NUCLEOTIDE SEQUENCE</scope>
    <source>
        <strain evidence="1">8470</strain>
    </source>
</reference>
<dbReference type="Proteomes" id="UP000784286">
    <property type="component" value="Unassembled WGS sequence"/>
</dbReference>
<accession>A0A948TNV7</accession>
<proteinExistence type="predicted"/>
<sequence length="315" mass="36041">MEKQASFRGNGVSKDFINRFKSSDFYREIYLKHKDEIIIGIRNGYINLYYNCDNIAKIECKPYSLKGTLSSYYTEGVSGKEVSLTAPELVRLYEQVKKQSNVRNTQEKKAQSRLVIGNNNNPASRWFCIDVEYTKPAQKARFDIIAISKERPHKVALIEVKYGADSLGRKCGVREHIKDFYSFFVENSFDKLKSELISIIQCLQELDVGLPLELQHLKEEDISSVPEFYIVVLNNKSESRGSTPKQTVSGYLFQDGRWGSKKQSSLITKEGDYFAIINHDKSFPLTFLFSESTLPNLGIVDILDDDSYTKEVISL</sequence>
<evidence type="ECO:0000313" key="1">
    <source>
        <dbReference type="EMBL" id="MBU3856729.1"/>
    </source>
</evidence>
<evidence type="ECO:0000313" key="2">
    <source>
        <dbReference type="Proteomes" id="UP000784286"/>
    </source>
</evidence>